<protein>
    <submittedName>
        <fullName evidence="1">Uncharacterized protein</fullName>
    </submittedName>
</protein>
<keyword evidence="2" id="KW-1185">Reference proteome</keyword>
<reference evidence="1" key="1">
    <citation type="submission" date="2023-10" db="EMBL/GenBank/DDBJ databases">
        <authorList>
            <person name="Domelevo Entfellner J.-B."/>
        </authorList>
    </citation>
    <scope>NUCLEOTIDE SEQUENCE</scope>
</reference>
<dbReference type="Gramene" id="rna-AYBTSS11_LOCUS7361">
    <property type="protein sequence ID" value="CAJ1936206.1"/>
    <property type="gene ID" value="gene-AYBTSS11_LOCUS7361"/>
</dbReference>
<dbReference type="AlphaFoldDB" id="A0AA86S1T6"/>
<proteinExistence type="predicted"/>
<accession>A0AA86S1T6</accession>
<organism evidence="1 2">
    <name type="scientific">Sphenostylis stenocarpa</name>
    <dbReference type="NCBI Taxonomy" id="92480"/>
    <lineage>
        <taxon>Eukaryota</taxon>
        <taxon>Viridiplantae</taxon>
        <taxon>Streptophyta</taxon>
        <taxon>Embryophyta</taxon>
        <taxon>Tracheophyta</taxon>
        <taxon>Spermatophyta</taxon>
        <taxon>Magnoliopsida</taxon>
        <taxon>eudicotyledons</taxon>
        <taxon>Gunneridae</taxon>
        <taxon>Pentapetalae</taxon>
        <taxon>rosids</taxon>
        <taxon>fabids</taxon>
        <taxon>Fabales</taxon>
        <taxon>Fabaceae</taxon>
        <taxon>Papilionoideae</taxon>
        <taxon>50 kb inversion clade</taxon>
        <taxon>NPAAA clade</taxon>
        <taxon>indigoferoid/millettioid clade</taxon>
        <taxon>Phaseoleae</taxon>
        <taxon>Sphenostylis</taxon>
    </lineage>
</organism>
<sequence length="158" mass="16848">MAASIEAIEKVNMCYAILGKVSFSFMVPTIINYGASSSFDGLCLIVLAPDSAPVGASLAAWWASWLQLVQSCACMRGGQTSSTPTENGQYTTMVSDFCIDYVVVAGCILGASSSSPSACPTKSFVHIFSNRVEVKIGSYCMHASWKQKLGMMEAKIET</sequence>
<evidence type="ECO:0000313" key="2">
    <source>
        <dbReference type="Proteomes" id="UP001189624"/>
    </source>
</evidence>
<name>A0AA86S1T6_9FABA</name>
<dbReference type="EMBL" id="OY731400">
    <property type="protein sequence ID" value="CAJ1936206.1"/>
    <property type="molecule type" value="Genomic_DNA"/>
</dbReference>
<dbReference type="Proteomes" id="UP001189624">
    <property type="component" value="Chromosome 3"/>
</dbReference>
<gene>
    <name evidence="1" type="ORF">AYBTSS11_LOCUS7361</name>
</gene>
<evidence type="ECO:0000313" key="1">
    <source>
        <dbReference type="EMBL" id="CAJ1936206.1"/>
    </source>
</evidence>